<dbReference type="GO" id="GO:0050515">
    <property type="term" value="F:4-(cytidine 5'-diphospho)-2-C-methyl-D-erythritol kinase activity"/>
    <property type="evidence" value="ECO:0007669"/>
    <property type="project" value="UniProtKB-UniRule"/>
</dbReference>
<comment type="pathway">
    <text evidence="9">Isoprenoid biosynthesis; isopentenyl diphosphate biosynthesis via DXP pathway; isopentenyl diphosphate from 1-deoxy-D-xylulose 5-phosphate: step 3/6.</text>
</comment>
<proteinExistence type="inferred from homology"/>
<evidence type="ECO:0000256" key="5">
    <source>
        <dbReference type="ARBA" id="ARBA00022741"/>
    </source>
</evidence>
<comment type="catalytic activity">
    <reaction evidence="9">
        <text>4-CDP-2-C-methyl-D-erythritol + ATP = 4-CDP-2-C-methyl-D-erythritol 2-phosphate + ADP + H(+)</text>
        <dbReference type="Rhea" id="RHEA:18437"/>
        <dbReference type="ChEBI" id="CHEBI:15378"/>
        <dbReference type="ChEBI" id="CHEBI:30616"/>
        <dbReference type="ChEBI" id="CHEBI:57823"/>
        <dbReference type="ChEBI" id="CHEBI:57919"/>
        <dbReference type="ChEBI" id="CHEBI:456216"/>
        <dbReference type="EC" id="2.7.1.148"/>
    </reaction>
</comment>
<evidence type="ECO:0000259" key="11">
    <source>
        <dbReference type="Pfam" id="PF08544"/>
    </source>
</evidence>
<dbReference type="SUPFAM" id="SSF54211">
    <property type="entry name" value="Ribosomal protein S5 domain 2-like"/>
    <property type="match status" value="1"/>
</dbReference>
<dbReference type="InterPro" id="IPR020568">
    <property type="entry name" value="Ribosomal_Su5_D2-typ_SF"/>
</dbReference>
<dbReference type="Pfam" id="PF08544">
    <property type="entry name" value="GHMP_kinases_C"/>
    <property type="match status" value="1"/>
</dbReference>
<protein>
    <recommendedName>
        <fullName evidence="3 9">4-diphosphocytidyl-2-C-methyl-D-erythritol kinase</fullName>
        <shortName evidence="9">CMK</shortName>
        <ecNumber evidence="2 9">2.7.1.148</ecNumber>
    </recommendedName>
    <alternativeName>
        <fullName evidence="8 9">4-(cytidine-5'-diphospho)-2-C-methyl-D-erythritol kinase</fullName>
    </alternativeName>
</protein>
<evidence type="ECO:0000256" key="3">
    <source>
        <dbReference type="ARBA" id="ARBA00017473"/>
    </source>
</evidence>
<dbReference type="NCBIfam" id="TIGR00154">
    <property type="entry name" value="ispE"/>
    <property type="match status" value="1"/>
</dbReference>
<keyword evidence="4 9" id="KW-0808">Transferase</keyword>
<dbReference type="InterPro" id="IPR013750">
    <property type="entry name" value="GHMP_kinase_C_dom"/>
</dbReference>
<dbReference type="Gene3D" id="3.30.230.10">
    <property type="match status" value="1"/>
</dbReference>
<keyword evidence="5 9" id="KW-0547">Nucleotide-binding</keyword>
<dbReference type="InterPro" id="IPR004424">
    <property type="entry name" value="IspE"/>
</dbReference>
<dbReference type="InterPro" id="IPR014721">
    <property type="entry name" value="Ribsml_uS5_D2-typ_fold_subgr"/>
</dbReference>
<dbReference type="HAMAP" id="MF_00061">
    <property type="entry name" value="IspE"/>
    <property type="match status" value="1"/>
</dbReference>
<evidence type="ECO:0000256" key="9">
    <source>
        <dbReference type="HAMAP-Rule" id="MF_00061"/>
    </source>
</evidence>
<reference evidence="12 13" key="1">
    <citation type="submission" date="2019-03" db="EMBL/GenBank/DDBJ databases">
        <authorList>
            <person name="Kim M.K.M."/>
        </authorList>
    </citation>
    <scope>NUCLEOTIDE SEQUENCE [LARGE SCALE GENOMIC DNA]</scope>
    <source>
        <strain evidence="12 13">17J68-12</strain>
    </source>
</reference>
<dbReference type="RefSeq" id="WP_131448379.1">
    <property type="nucleotide sequence ID" value="NZ_SJZI01000011.1"/>
</dbReference>
<evidence type="ECO:0000313" key="12">
    <source>
        <dbReference type="EMBL" id="TCJ16549.1"/>
    </source>
</evidence>
<name>A0A4R1BH51_9BACT</name>
<dbReference type="GO" id="GO:0005524">
    <property type="term" value="F:ATP binding"/>
    <property type="evidence" value="ECO:0007669"/>
    <property type="project" value="UniProtKB-UniRule"/>
</dbReference>
<comment type="caution">
    <text evidence="12">The sequence shown here is derived from an EMBL/GenBank/DDBJ whole genome shotgun (WGS) entry which is preliminary data.</text>
</comment>
<comment type="similarity">
    <text evidence="1 9">Belongs to the GHMP kinase family. IspE subfamily.</text>
</comment>
<dbReference type="PANTHER" id="PTHR43527:SF2">
    <property type="entry name" value="4-DIPHOSPHOCYTIDYL-2-C-METHYL-D-ERYTHRITOL KINASE, CHLOROPLASTIC"/>
    <property type="match status" value="1"/>
</dbReference>
<dbReference type="UniPathway" id="UPA00056">
    <property type="reaction ID" value="UER00094"/>
</dbReference>
<dbReference type="InterPro" id="IPR006204">
    <property type="entry name" value="GHMP_kinase_N_dom"/>
</dbReference>
<dbReference type="GO" id="GO:0016114">
    <property type="term" value="P:terpenoid biosynthetic process"/>
    <property type="evidence" value="ECO:0007669"/>
    <property type="project" value="UniProtKB-UniRule"/>
</dbReference>
<dbReference type="Pfam" id="PF00288">
    <property type="entry name" value="GHMP_kinases_N"/>
    <property type="match status" value="1"/>
</dbReference>
<evidence type="ECO:0000256" key="8">
    <source>
        <dbReference type="ARBA" id="ARBA00032554"/>
    </source>
</evidence>
<keyword evidence="9" id="KW-0414">Isoprene biosynthesis</keyword>
<feature type="domain" description="GHMP kinase N-terminal" evidence="10">
    <location>
        <begin position="66"/>
        <end position="143"/>
    </location>
</feature>
<dbReference type="PANTHER" id="PTHR43527">
    <property type="entry name" value="4-DIPHOSPHOCYTIDYL-2-C-METHYL-D-ERYTHRITOL KINASE, CHLOROPLASTIC"/>
    <property type="match status" value="1"/>
</dbReference>
<dbReference type="Gene3D" id="3.30.70.890">
    <property type="entry name" value="GHMP kinase, C-terminal domain"/>
    <property type="match status" value="1"/>
</dbReference>
<accession>A0A4R1BH51</accession>
<keyword evidence="6 9" id="KW-0418">Kinase</keyword>
<dbReference type="Proteomes" id="UP000295334">
    <property type="component" value="Unassembled WGS sequence"/>
</dbReference>
<dbReference type="PIRSF" id="PIRSF010376">
    <property type="entry name" value="IspE"/>
    <property type="match status" value="1"/>
</dbReference>
<dbReference type="AlphaFoldDB" id="A0A4R1BH51"/>
<feature type="active site" evidence="9">
    <location>
        <position position="8"/>
    </location>
</feature>
<dbReference type="OrthoDB" id="9809438at2"/>
<keyword evidence="7 9" id="KW-0067">ATP-binding</keyword>
<evidence type="ECO:0000256" key="7">
    <source>
        <dbReference type="ARBA" id="ARBA00022840"/>
    </source>
</evidence>
<dbReference type="EC" id="2.7.1.148" evidence="2 9"/>
<evidence type="ECO:0000313" key="13">
    <source>
        <dbReference type="Proteomes" id="UP000295334"/>
    </source>
</evidence>
<dbReference type="SUPFAM" id="SSF55060">
    <property type="entry name" value="GHMP Kinase, C-terminal domain"/>
    <property type="match status" value="1"/>
</dbReference>
<evidence type="ECO:0000256" key="2">
    <source>
        <dbReference type="ARBA" id="ARBA00012052"/>
    </source>
</evidence>
<keyword evidence="13" id="KW-1185">Reference proteome</keyword>
<feature type="domain" description="GHMP kinase C-terminal" evidence="11">
    <location>
        <begin position="210"/>
        <end position="256"/>
    </location>
</feature>
<comment type="function">
    <text evidence="9">Catalyzes the phosphorylation of the position 2 hydroxy group of 4-diphosphocytidyl-2C-methyl-D-erythritol.</text>
</comment>
<evidence type="ECO:0000256" key="6">
    <source>
        <dbReference type="ARBA" id="ARBA00022777"/>
    </source>
</evidence>
<gene>
    <name evidence="9" type="primary">ispE</name>
    <name evidence="12" type="ORF">EPD60_07330</name>
</gene>
<organism evidence="12 13">
    <name type="scientific">Flaviaesturariibacter flavus</name>
    <dbReference type="NCBI Taxonomy" id="2502780"/>
    <lineage>
        <taxon>Bacteria</taxon>
        <taxon>Pseudomonadati</taxon>
        <taxon>Bacteroidota</taxon>
        <taxon>Chitinophagia</taxon>
        <taxon>Chitinophagales</taxon>
        <taxon>Chitinophagaceae</taxon>
        <taxon>Flaviaestuariibacter</taxon>
    </lineage>
</organism>
<feature type="active site" evidence="9">
    <location>
        <position position="136"/>
    </location>
</feature>
<dbReference type="InterPro" id="IPR036554">
    <property type="entry name" value="GHMP_kinase_C_sf"/>
</dbReference>
<sequence>MIVFPNCKINLGLQVRRRRADGYHDLETIFYPVPVYDMLEGIQVAGKGHITFTASGRAVTATPQQNLCFKAYGLLQGRFPDLPSVALHLHKVLPSGAGLGGGSADAAFTLMLLNEKLGLGLSTDELAALALQLGSDCPFFLYNRPGFASGRGERIEALALDLSGYWLQLVHTGLHIPTSAAFSRVRPDDDRPSLRTLATLPVAQWRDTLHNDFEDSVFPQYPELAELKQDLYDRGACYAAMTGSGSAVFGIFPKEHTEIASSYPPDYFVRSIRL</sequence>
<evidence type="ECO:0000256" key="1">
    <source>
        <dbReference type="ARBA" id="ARBA00009684"/>
    </source>
</evidence>
<evidence type="ECO:0000256" key="4">
    <source>
        <dbReference type="ARBA" id="ARBA00022679"/>
    </source>
</evidence>
<dbReference type="GO" id="GO:0019288">
    <property type="term" value="P:isopentenyl diphosphate biosynthetic process, methylerythritol 4-phosphate pathway"/>
    <property type="evidence" value="ECO:0007669"/>
    <property type="project" value="UniProtKB-UniRule"/>
</dbReference>
<feature type="binding site" evidence="9">
    <location>
        <begin position="94"/>
        <end position="104"/>
    </location>
    <ligand>
        <name>ATP</name>
        <dbReference type="ChEBI" id="CHEBI:30616"/>
    </ligand>
</feature>
<dbReference type="EMBL" id="SJZI01000011">
    <property type="protein sequence ID" value="TCJ16549.1"/>
    <property type="molecule type" value="Genomic_DNA"/>
</dbReference>
<evidence type="ECO:0000259" key="10">
    <source>
        <dbReference type="Pfam" id="PF00288"/>
    </source>
</evidence>